<protein>
    <submittedName>
        <fullName evidence="2">Uncharacterized protein</fullName>
    </submittedName>
</protein>
<dbReference type="EMBL" id="ATBP01000342">
    <property type="protein sequence ID" value="ETR70946.1"/>
    <property type="molecule type" value="Genomic_DNA"/>
</dbReference>
<keyword evidence="1" id="KW-0812">Transmembrane</keyword>
<reference evidence="3" key="1">
    <citation type="submission" date="2012-11" db="EMBL/GenBank/DDBJ databases">
        <authorList>
            <person name="Lucero-Rivera Y.E."/>
            <person name="Tovar-Ramirez D."/>
        </authorList>
    </citation>
    <scope>NUCLEOTIDE SEQUENCE [LARGE SCALE GENOMIC DNA]</scope>
    <source>
        <strain evidence="3">Araruama</strain>
    </source>
</reference>
<evidence type="ECO:0000256" key="1">
    <source>
        <dbReference type="SAM" id="Phobius"/>
    </source>
</evidence>
<gene>
    <name evidence="2" type="ORF">OMM_08436</name>
</gene>
<comment type="caution">
    <text evidence="2">The sequence shown here is derived from an EMBL/GenBank/DDBJ whole genome shotgun (WGS) entry which is preliminary data.</text>
</comment>
<keyword evidence="1" id="KW-1133">Transmembrane helix</keyword>
<name>A0A1V1P860_9BACT</name>
<sequence>MAIHGNVWDQHQETQLIQSTGIIFLTIIMRPMVSVGVPLFRIMLRQHIIYLNFRVPVDDILEDSDFTLIIEGSD</sequence>
<dbReference type="AlphaFoldDB" id="A0A1V1P860"/>
<accession>A0A1V1P860</accession>
<dbReference type="Proteomes" id="UP000189670">
    <property type="component" value="Unassembled WGS sequence"/>
</dbReference>
<evidence type="ECO:0000313" key="3">
    <source>
        <dbReference type="Proteomes" id="UP000189670"/>
    </source>
</evidence>
<feature type="transmembrane region" description="Helical" evidence="1">
    <location>
        <begin position="22"/>
        <end position="44"/>
    </location>
</feature>
<evidence type="ECO:0000313" key="2">
    <source>
        <dbReference type="EMBL" id="ETR70946.1"/>
    </source>
</evidence>
<proteinExistence type="predicted"/>
<keyword evidence="1" id="KW-0472">Membrane</keyword>
<organism evidence="2 3">
    <name type="scientific">Candidatus Magnetoglobus multicellularis str. Araruama</name>
    <dbReference type="NCBI Taxonomy" id="890399"/>
    <lineage>
        <taxon>Bacteria</taxon>
        <taxon>Pseudomonadati</taxon>
        <taxon>Thermodesulfobacteriota</taxon>
        <taxon>Desulfobacteria</taxon>
        <taxon>Desulfobacterales</taxon>
        <taxon>Desulfobacteraceae</taxon>
        <taxon>Candidatus Magnetoglobus</taxon>
    </lineage>
</organism>